<dbReference type="PROSITE" id="PS51194">
    <property type="entry name" value="HELICASE_CTER"/>
    <property type="match status" value="1"/>
</dbReference>
<dbReference type="InterPro" id="IPR018973">
    <property type="entry name" value="MZB"/>
</dbReference>
<dbReference type="CDD" id="cd17923">
    <property type="entry name" value="DEXHc_Hrq1-like"/>
    <property type="match status" value="1"/>
</dbReference>
<dbReference type="HOGENOM" id="CLU_000809_3_2_2"/>
<keyword evidence="5" id="KW-0347">Helicase</keyword>
<dbReference type="OrthoDB" id="36796at2157"/>
<dbReference type="GO" id="GO:0043138">
    <property type="term" value="F:3'-5' DNA helicase activity"/>
    <property type="evidence" value="ECO:0007669"/>
    <property type="project" value="TreeGrafter"/>
</dbReference>
<feature type="domain" description="Helicase C-terminal" evidence="4">
    <location>
        <begin position="276"/>
        <end position="427"/>
    </location>
</feature>
<dbReference type="InterPro" id="IPR014001">
    <property type="entry name" value="Helicase_ATP-bd"/>
</dbReference>
<dbReference type="Pfam" id="PF09369">
    <property type="entry name" value="MZB"/>
    <property type="match status" value="1"/>
</dbReference>
<dbReference type="Pfam" id="PF22982">
    <property type="entry name" value="WHD_HRQ1"/>
    <property type="match status" value="1"/>
</dbReference>
<evidence type="ECO:0000313" key="6">
    <source>
        <dbReference type="Proteomes" id="UP000002457"/>
    </source>
</evidence>
<evidence type="ECO:0000259" key="4">
    <source>
        <dbReference type="PROSITE" id="PS51194"/>
    </source>
</evidence>
<protein>
    <submittedName>
        <fullName evidence="5">DEAD/DEAH box helicase domain protein</fullName>
    </submittedName>
</protein>
<dbReference type="Gene3D" id="3.40.50.300">
    <property type="entry name" value="P-loop containing nucleotide triphosphate hydrolases"/>
    <property type="match status" value="2"/>
</dbReference>
<dbReference type="EMBL" id="CP001338">
    <property type="protein sequence ID" value="ACL17546.1"/>
    <property type="molecule type" value="Genomic_DNA"/>
</dbReference>
<dbReference type="eggNOG" id="arCOG00555">
    <property type="taxonomic scope" value="Archaea"/>
</dbReference>
<reference evidence="5 6" key="1">
    <citation type="journal article" date="2015" name="Genome Announc.">
        <title>Complete Genome Sequence of Methanosphaerula palustris E1-9CT, a Hydrogenotrophic Methanogen Isolated from a Minerotrophic Fen Peatland.</title>
        <authorList>
            <person name="Cadillo-Quiroz H."/>
            <person name="Browne P."/>
            <person name="Kyrpides N."/>
            <person name="Woyke T."/>
            <person name="Goodwin L."/>
            <person name="Detter C."/>
            <person name="Yavitt J.B."/>
            <person name="Zinder S.H."/>
        </authorList>
    </citation>
    <scope>NUCLEOTIDE SEQUENCE [LARGE SCALE GENOMIC DNA]</scope>
    <source>
        <strain evidence="6">ATCC BAA-1556 / DSM 19958 / E1-9c</strain>
    </source>
</reference>
<dbReference type="PROSITE" id="PS51192">
    <property type="entry name" value="HELICASE_ATP_BIND_1"/>
    <property type="match status" value="1"/>
</dbReference>
<name>B8GE45_METPE</name>
<sequence length="753" mass="81678">MTAEALLAALKGSERHSRRIAAVRSIEGREAAYGSLERPLSLRLERMLDERDIRLYTHQCAAIEECRLGGSLILTTPTASGKTLGFSLPVLERLETEPAATALFLYPTKALARDQMRVLLDLEAASGIRIGPAVYDGDTPQGMRPQIRNQSRIVIMNPYELHQVLPWHYKWSRFLAGLQFIVIDEAHRYRGVFGSSIALLLRRLERICRGYRRTPQYLLSTATLANPEEFGKMLTGHPCRLIERNGAPQQKRHVILYNPYIPGETGSTITAAAEVMLTSVRHDLQTLCFAQSRKTAEVITTVAKEYLQQAGEVDRYELAAYRAGYLPSERRDLENRLQQGQLHGLTTTSALEVGIDIGSLDAVVLCGYPGTMIATWQQIGRAGRREVPSVATVIAQQGPLDQYYMHHPEAFFAAPHEQAIIDLGNPAIVSGQLLCAAAELPLTDGDQDLFGPLFSPLTTALVRERLLAETESGLVYAGRQRATEAVKLDGLSGDIFRVVAGGRVLETLDRHQAYREAFAGAILLHQGETFAVTAMEPENLDITAEPVDVEYTTKPLHATEITAGTVATTTVRPGLTIETGEVTVQETFTGYQIRQYGEVLATHHLGLPPLTFQTRGVSLKFSATLLQDLTVAGLDPAGALHGAEHALIAVMPVHLLCDRQDIGGVSMVMAPETGGPLICIYDGCPGGAGLTARVPSLLGKLAAMAGDLVTSCPCTDGCPACIHSPKCGNDNCPLDKQGTIMVLAKIQAALSTP</sequence>
<dbReference type="GO" id="GO:0036297">
    <property type="term" value="P:interstrand cross-link repair"/>
    <property type="evidence" value="ECO:0007669"/>
    <property type="project" value="TreeGrafter"/>
</dbReference>
<proteinExistence type="predicted"/>
<keyword evidence="6" id="KW-1185">Reference proteome</keyword>
<dbReference type="SMART" id="SM00487">
    <property type="entry name" value="DEXDc"/>
    <property type="match status" value="1"/>
</dbReference>
<dbReference type="AlphaFoldDB" id="B8GE45"/>
<evidence type="ECO:0000313" key="5">
    <source>
        <dbReference type="EMBL" id="ACL17546.1"/>
    </source>
</evidence>
<evidence type="ECO:0000256" key="2">
    <source>
        <dbReference type="ARBA" id="ARBA00022840"/>
    </source>
</evidence>
<dbReference type="RefSeq" id="WP_012618865.1">
    <property type="nucleotide sequence ID" value="NC_011832.1"/>
</dbReference>
<dbReference type="CDD" id="cd18797">
    <property type="entry name" value="SF2_C_Hrq"/>
    <property type="match status" value="1"/>
</dbReference>
<dbReference type="GeneID" id="7272550"/>
<dbReference type="InterPro" id="IPR027417">
    <property type="entry name" value="P-loop_NTPase"/>
</dbReference>
<evidence type="ECO:0000259" key="3">
    <source>
        <dbReference type="PROSITE" id="PS51192"/>
    </source>
</evidence>
<keyword evidence="1" id="KW-0547">Nucleotide-binding</keyword>
<dbReference type="GO" id="GO:0006289">
    <property type="term" value="P:nucleotide-excision repair"/>
    <property type="evidence" value="ECO:0007669"/>
    <property type="project" value="TreeGrafter"/>
</dbReference>
<dbReference type="Proteomes" id="UP000002457">
    <property type="component" value="Chromosome"/>
</dbReference>
<accession>B8GE45</accession>
<dbReference type="PANTHER" id="PTHR47957">
    <property type="entry name" value="ATP-DEPENDENT HELICASE HRQ1"/>
    <property type="match status" value="1"/>
</dbReference>
<dbReference type="PANTHER" id="PTHR47957:SF3">
    <property type="entry name" value="ATP-DEPENDENT HELICASE HRQ1"/>
    <property type="match status" value="1"/>
</dbReference>
<dbReference type="InterPro" id="IPR001650">
    <property type="entry name" value="Helicase_C-like"/>
</dbReference>
<gene>
    <name evidence="5" type="ordered locus">Mpal_2253</name>
</gene>
<dbReference type="GO" id="GO:0003676">
    <property type="term" value="F:nucleic acid binding"/>
    <property type="evidence" value="ECO:0007669"/>
    <property type="project" value="InterPro"/>
</dbReference>
<dbReference type="SMART" id="SM00490">
    <property type="entry name" value="HELICc"/>
    <property type="match status" value="1"/>
</dbReference>
<organism evidence="5 6">
    <name type="scientific">Methanosphaerula palustris (strain ATCC BAA-1556 / DSM 19958 / E1-9c)</name>
    <dbReference type="NCBI Taxonomy" id="521011"/>
    <lineage>
        <taxon>Archaea</taxon>
        <taxon>Methanobacteriati</taxon>
        <taxon>Methanobacteriota</taxon>
        <taxon>Stenosarchaea group</taxon>
        <taxon>Methanomicrobia</taxon>
        <taxon>Methanomicrobiales</taxon>
        <taxon>Methanoregulaceae</taxon>
        <taxon>Methanosphaerula</taxon>
    </lineage>
</organism>
<dbReference type="KEGG" id="mpl:Mpal_2253"/>
<feature type="domain" description="Helicase ATP-binding" evidence="3">
    <location>
        <begin position="63"/>
        <end position="242"/>
    </location>
</feature>
<keyword evidence="2" id="KW-0067">ATP-binding</keyword>
<dbReference type="Pfam" id="PF00270">
    <property type="entry name" value="DEAD"/>
    <property type="match status" value="1"/>
</dbReference>
<dbReference type="SUPFAM" id="SSF52540">
    <property type="entry name" value="P-loop containing nucleoside triphosphate hydrolases"/>
    <property type="match status" value="1"/>
</dbReference>
<dbReference type="InterPro" id="IPR055227">
    <property type="entry name" value="HRQ1_WHD"/>
</dbReference>
<dbReference type="GO" id="GO:0005524">
    <property type="term" value="F:ATP binding"/>
    <property type="evidence" value="ECO:0007669"/>
    <property type="project" value="UniProtKB-KW"/>
</dbReference>
<keyword evidence="5" id="KW-0378">Hydrolase</keyword>
<evidence type="ECO:0000256" key="1">
    <source>
        <dbReference type="ARBA" id="ARBA00022741"/>
    </source>
</evidence>
<dbReference type="InterPro" id="IPR011545">
    <property type="entry name" value="DEAD/DEAH_box_helicase_dom"/>
</dbReference>
<dbReference type="Pfam" id="PF00271">
    <property type="entry name" value="Helicase_C"/>
    <property type="match status" value="1"/>
</dbReference>
<dbReference type="STRING" id="521011.Mpal_2253"/>